<name>A0A0F9QI22_9ZZZZ</name>
<dbReference type="AlphaFoldDB" id="A0A0F9QI22"/>
<gene>
    <name evidence="1" type="ORF">LCGC14_0716130</name>
</gene>
<comment type="caution">
    <text evidence="1">The sequence shown here is derived from an EMBL/GenBank/DDBJ whole genome shotgun (WGS) entry which is preliminary data.</text>
</comment>
<dbReference type="EMBL" id="LAZR01001601">
    <property type="protein sequence ID" value="KKN42144.1"/>
    <property type="molecule type" value="Genomic_DNA"/>
</dbReference>
<organism evidence="1">
    <name type="scientific">marine sediment metagenome</name>
    <dbReference type="NCBI Taxonomy" id="412755"/>
    <lineage>
        <taxon>unclassified sequences</taxon>
        <taxon>metagenomes</taxon>
        <taxon>ecological metagenomes</taxon>
    </lineage>
</organism>
<protein>
    <submittedName>
        <fullName evidence="1">Uncharacterized protein</fullName>
    </submittedName>
</protein>
<evidence type="ECO:0000313" key="1">
    <source>
        <dbReference type="EMBL" id="KKN42144.1"/>
    </source>
</evidence>
<accession>A0A0F9QI22</accession>
<proteinExistence type="predicted"/>
<sequence>MVTRSAASDKILAVLSNTEWLSTAQIRDRTGLNEDGLLDHLHALNSLWVVDVKSGLTTNGGYGYYWRQQ</sequence>
<reference evidence="1" key="1">
    <citation type="journal article" date="2015" name="Nature">
        <title>Complex archaea that bridge the gap between prokaryotes and eukaryotes.</title>
        <authorList>
            <person name="Spang A."/>
            <person name="Saw J.H."/>
            <person name="Jorgensen S.L."/>
            <person name="Zaremba-Niedzwiedzka K."/>
            <person name="Martijn J."/>
            <person name="Lind A.E."/>
            <person name="van Eijk R."/>
            <person name="Schleper C."/>
            <person name="Guy L."/>
            <person name="Ettema T.J."/>
        </authorList>
    </citation>
    <scope>NUCLEOTIDE SEQUENCE</scope>
</reference>